<dbReference type="PANTHER" id="PTHR36373">
    <property type="entry name" value="EXPRESSED PROTEIN"/>
    <property type="match status" value="1"/>
</dbReference>
<organism evidence="3">
    <name type="scientific">Sesamum radiatum</name>
    <name type="common">Black benniseed</name>
    <dbReference type="NCBI Taxonomy" id="300843"/>
    <lineage>
        <taxon>Eukaryota</taxon>
        <taxon>Viridiplantae</taxon>
        <taxon>Streptophyta</taxon>
        <taxon>Embryophyta</taxon>
        <taxon>Tracheophyta</taxon>
        <taxon>Spermatophyta</taxon>
        <taxon>Magnoliopsida</taxon>
        <taxon>eudicotyledons</taxon>
        <taxon>Gunneridae</taxon>
        <taxon>Pentapetalae</taxon>
        <taxon>asterids</taxon>
        <taxon>lamiids</taxon>
        <taxon>Lamiales</taxon>
        <taxon>Pedaliaceae</taxon>
        <taxon>Sesamum</taxon>
    </lineage>
</organism>
<name>A0AAW2KNQ0_SESRA</name>
<dbReference type="AlphaFoldDB" id="A0AAW2KNQ0"/>
<protein>
    <submittedName>
        <fullName evidence="3">Uncharacterized protein</fullName>
    </submittedName>
</protein>
<feature type="compositionally biased region" description="Basic and acidic residues" evidence="2">
    <location>
        <begin position="239"/>
        <end position="291"/>
    </location>
</feature>
<comment type="caution">
    <text evidence="3">The sequence shown here is derived from an EMBL/GenBank/DDBJ whole genome shotgun (WGS) entry which is preliminary data.</text>
</comment>
<evidence type="ECO:0000313" key="3">
    <source>
        <dbReference type="EMBL" id="KAL0308685.1"/>
    </source>
</evidence>
<feature type="region of interest" description="Disordered" evidence="2">
    <location>
        <begin position="343"/>
        <end position="364"/>
    </location>
</feature>
<keyword evidence="1" id="KW-0175">Coiled coil</keyword>
<evidence type="ECO:0000256" key="2">
    <source>
        <dbReference type="SAM" id="MobiDB-lite"/>
    </source>
</evidence>
<sequence>MEVAVIDWKSIDTRFVEDELYEYINAPKWVDFSAQDDPVDDEAWFCRPNCDHPKTAEDFRNEKLRTPTSNSKVSVASLFLISVFQENLGNLEIMMLPLFVFKHLDIGNSELKETGRFILLLLICFQLALQLQRSVSRRNTEEERDKSTFCDEQGHKQSWVVEDGENQDPNFSTPLIHKAKLGKGAIKSSTEKKQIKETMTKKEQTPKLRSTLSARNLFSGGDLLNKVAEFCNELKKMATRTRDKETADDVEKHNVEKHQAKDHSDENVGVLNDKEKERKPLLELRKVKSEAIESSGSKGQQRRKKRNDDAENTPISVDVKNIKHQEGAEGLLQIRTCPPTPQCFSANGGPPKSSTPKPFRPRPLNQERGILQELKQMNKEVVNRVEREAKSSNHGGEVAEKEARSLDVFWFLKPCTLSS</sequence>
<evidence type="ECO:0000256" key="1">
    <source>
        <dbReference type="SAM" id="Coils"/>
    </source>
</evidence>
<accession>A0AAW2KNQ0</accession>
<proteinExistence type="predicted"/>
<feature type="region of interest" description="Disordered" evidence="2">
    <location>
        <begin position="239"/>
        <end position="317"/>
    </location>
</feature>
<gene>
    <name evidence="3" type="ORF">Sradi_5810800</name>
</gene>
<feature type="coiled-coil region" evidence="1">
    <location>
        <begin position="364"/>
        <end position="391"/>
    </location>
</feature>
<reference evidence="3" key="2">
    <citation type="journal article" date="2024" name="Plant">
        <title>Genomic evolution and insights into agronomic trait innovations of Sesamum species.</title>
        <authorList>
            <person name="Miao H."/>
            <person name="Wang L."/>
            <person name="Qu L."/>
            <person name="Liu H."/>
            <person name="Sun Y."/>
            <person name="Le M."/>
            <person name="Wang Q."/>
            <person name="Wei S."/>
            <person name="Zheng Y."/>
            <person name="Lin W."/>
            <person name="Duan Y."/>
            <person name="Cao H."/>
            <person name="Xiong S."/>
            <person name="Wang X."/>
            <person name="Wei L."/>
            <person name="Li C."/>
            <person name="Ma Q."/>
            <person name="Ju M."/>
            <person name="Zhao R."/>
            <person name="Li G."/>
            <person name="Mu C."/>
            <person name="Tian Q."/>
            <person name="Mei H."/>
            <person name="Zhang T."/>
            <person name="Gao T."/>
            <person name="Zhang H."/>
        </authorList>
    </citation>
    <scope>NUCLEOTIDE SEQUENCE</scope>
    <source>
        <strain evidence="3">G02</strain>
    </source>
</reference>
<dbReference type="PANTHER" id="PTHR36373:SF1">
    <property type="entry name" value="EXPRESSED PROTEIN"/>
    <property type="match status" value="1"/>
</dbReference>
<reference evidence="3" key="1">
    <citation type="submission" date="2020-06" db="EMBL/GenBank/DDBJ databases">
        <authorList>
            <person name="Li T."/>
            <person name="Hu X."/>
            <person name="Zhang T."/>
            <person name="Song X."/>
            <person name="Zhang H."/>
            <person name="Dai N."/>
            <person name="Sheng W."/>
            <person name="Hou X."/>
            <person name="Wei L."/>
        </authorList>
    </citation>
    <scope>NUCLEOTIDE SEQUENCE</scope>
    <source>
        <strain evidence="3">G02</strain>
        <tissue evidence="3">Leaf</tissue>
    </source>
</reference>
<dbReference type="EMBL" id="JACGWJ010000027">
    <property type="protein sequence ID" value="KAL0308685.1"/>
    <property type="molecule type" value="Genomic_DNA"/>
</dbReference>